<dbReference type="InterPro" id="IPR008927">
    <property type="entry name" value="6-PGluconate_DH-like_C_sf"/>
</dbReference>
<keyword evidence="6" id="KW-1185">Reference proteome</keyword>
<dbReference type="GO" id="GO:0006631">
    <property type="term" value="P:fatty acid metabolic process"/>
    <property type="evidence" value="ECO:0007669"/>
    <property type="project" value="InterPro"/>
</dbReference>
<evidence type="ECO:0000259" key="3">
    <source>
        <dbReference type="Pfam" id="PF00725"/>
    </source>
</evidence>
<evidence type="ECO:0000313" key="6">
    <source>
        <dbReference type="Proteomes" id="UP000287124"/>
    </source>
</evidence>
<gene>
    <name evidence="5" type="ORF">BHE90_010452</name>
</gene>
<sequence length="340" mass="36831">MAEPTKQTVALIGLGTIGLSFAAMHLKHTDANVRLFDIREDLEHHITSLLPIYLSSQGATGKNASVRDLISSGRITLSSSIEDACSSATIVQEQGPENIAFKKATWTLVTRCTSPTTHLWTSTSGILASKQVEDLEDKSRLVVVHPFNPPHLTPLIEIVPSPYTHPRETQFALDYINRLDAGYRPVVIKKEITGFVGNRLAFALFREACHLVANDVVTVEDLDAVMEASHGPRWAVAGPFKLWNFGGGAGGLGAFIQNLGGTMQACWDDAGMVSLRGTPGFPQGAMPTDVNGLSGEDWASKVVRQTKEAYGLPTPESVAERDADLKKVFEAQPRKQQTKG</sequence>
<evidence type="ECO:0000256" key="2">
    <source>
        <dbReference type="ARBA" id="ARBA00023002"/>
    </source>
</evidence>
<comment type="caution">
    <text evidence="5">The sequence shown here is derived from an EMBL/GenBank/DDBJ whole genome shotgun (WGS) entry which is preliminary data.</text>
</comment>
<dbReference type="InterPro" id="IPR006108">
    <property type="entry name" value="3HC_DH_C"/>
</dbReference>
<proteinExistence type="inferred from homology"/>
<dbReference type="AlphaFoldDB" id="A0A430LHD3"/>
<organism evidence="5 6">
    <name type="scientific">Fusarium euwallaceae</name>
    <dbReference type="NCBI Taxonomy" id="1147111"/>
    <lineage>
        <taxon>Eukaryota</taxon>
        <taxon>Fungi</taxon>
        <taxon>Dikarya</taxon>
        <taxon>Ascomycota</taxon>
        <taxon>Pezizomycotina</taxon>
        <taxon>Sordariomycetes</taxon>
        <taxon>Hypocreomycetidae</taxon>
        <taxon>Hypocreales</taxon>
        <taxon>Nectriaceae</taxon>
        <taxon>Fusarium</taxon>
        <taxon>Fusarium solani species complex</taxon>
    </lineage>
</organism>
<dbReference type="Gene3D" id="3.40.50.720">
    <property type="entry name" value="NAD(P)-binding Rossmann-like Domain"/>
    <property type="match status" value="1"/>
</dbReference>
<reference evidence="5 6" key="1">
    <citation type="submission" date="2017-06" db="EMBL/GenBank/DDBJ databases">
        <title>Comparative genomic analysis of Ambrosia Fusariam Clade fungi.</title>
        <authorList>
            <person name="Stajich J.E."/>
            <person name="Carrillo J."/>
            <person name="Kijimoto T."/>
            <person name="Eskalen A."/>
            <person name="O'Donnell K."/>
            <person name="Kasson M."/>
        </authorList>
    </citation>
    <scope>NUCLEOTIDE SEQUENCE [LARGE SCALE GENOMIC DNA]</scope>
    <source>
        <strain evidence="5 6">UCR1854</strain>
    </source>
</reference>
<accession>A0A430LHD3</accession>
<comment type="similarity">
    <text evidence="1">Belongs to the 3-hydroxyacyl-CoA dehydrogenase family.</text>
</comment>
<dbReference type="PANTHER" id="PTHR48075:SF1">
    <property type="entry name" value="LAMBDA-CRYSTALLIN HOMOLOG"/>
    <property type="match status" value="1"/>
</dbReference>
<evidence type="ECO:0008006" key="7">
    <source>
        <dbReference type="Google" id="ProtNLM"/>
    </source>
</evidence>
<dbReference type="Gene3D" id="1.10.1040.10">
    <property type="entry name" value="N-(1-d-carboxylethyl)-l-norvaline Dehydrogenase, domain 2"/>
    <property type="match status" value="1"/>
</dbReference>
<evidence type="ECO:0000313" key="5">
    <source>
        <dbReference type="EMBL" id="RTE75101.1"/>
    </source>
</evidence>
<protein>
    <recommendedName>
        <fullName evidence="7">3-hydroxyacyl-CoA dehydrogenase NAD binding domain-containing protein</fullName>
    </recommendedName>
</protein>
<evidence type="ECO:0000256" key="1">
    <source>
        <dbReference type="ARBA" id="ARBA00009463"/>
    </source>
</evidence>
<dbReference type="GO" id="GO:0050104">
    <property type="term" value="F:L-gulonate 3-dehydrogenase activity"/>
    <property type="evidence" value="ECO:0007669"/>
    <property type="project" value="TreeGrafter"/>
</dbReference>
<dbReference type="GO" id="GO:0070403">
    <property type="term" value="F:NAD+ binding"/>
    <property type="evidence" value="ECO:0007669"/>
    <property type="project" value="InterPro"/>
</dbReference>
<dbReference type="Pfam" id="PF02737">
    <property type="entry name" value="3HCDH_N"/>
    <property type="match status" value="1"/>
</dbReference>
<dbReference type="InterPro" id="IPR006180">
    <property type="entry name" value="3-OHacyl-CoA_DH_CS"/>
</dbReference>
<feature type="domain" description="3-hydroxyacyl-CoA dehydrogenase C-terminal" evidence="3">
    <location>
        <begin position="194"/>
        <end position="251"/>
    </location>
</feature>
<keyword evidence="2" id="KW-0560">Oxidoreductase</keyword>
<dbReference type="EMBL" id="MIKF01000197">
    <property type="protein sequence ID" value="RTE75101.1"/>
    <property type="molecule type" value="Genomic_DNA"/>
</dbReference>
<name>A0A430LHD3_9HYPO</name>
<dbReference type="SUPFAM" id="SSF48179">
    <property type="entry name" value="6-phosphogluconate dehydrogenase C-terminal domain-like"/>
    <property type="match status" value="1"/>
</dbReference>
<dbReference type="PROSITE" id="PS00067">
    <property type="entry name" value="3HCDH"/>
    <property type="match status" value="1"/>
</dbReference>
<dbReference type="Proteomes" id="UP000287124">
    <property type="component" value="Unassembled WGS sequence"/>
</dbReference>
<feature type="domain" description="3-hydroxyacyl-CoA dehydrogenase NAD binding" evidence="4">
    <location>
        <begin position="8"/>
        <end position="190"/>
    </location>
</feature>
<dbReference type="SUPFAM" id="SSF51735">
    <property type="entry name" value="NAD(P)-binding Rossmann-fold domains"/>
    <property type="match status" value="1"/>
</dbReference>
<dbReference type="Pfam" id="PF00725">
    <property type="entry name" value="3HCDH"/>
    <property type="match status" value="1"/>
</dbReference>
<evidence type="ECO:0000259" key="4">
    <source>
        <dbReference type="Pfam" id="PF02737"/>
    </source>
</evidence>
<dbReference type="PANTHER" id="PTHR48075">
    <property type="entry name" value="3-HYDROXYACYL-COA DEHYDROGENASE FAMILY PROTEIN"/>
    <property type="match status" value="1"/>
</dbReference>
<dbReference type="InterPro" id="IPR013328">
    <property type="entry name" value="6PGD_dom2"/>
</dbReference>
<dbReference type="InterPro" id="IPR006176">
    <property type="entry name" value="3-OHacyl-CoA_DH_NAD-bd"/>
</dbReference>
<dbReference type="InterPro" id="IPR036291">
    <property type="entry name" value="NAD(P)-bd_dom_sf"/>
</dbReference>